<reference evidence="10 11" key="1">
    <citation type="submission" date="2020-02" db="EMBL/GenBank/DDBJ databases">
        <authorList>
            <person name="Hogendoorn C."/>
        </authorList>
    </citation>
    <scope>NUCLEOTIDE SEQUENCE [LARGE SCALE GENOMIC DNA]</scope>
    <source>
        <strain evidence="10">R501</strain>
    </source>
</reference>
<evidence type="ECO:0000256" key="3">
    <source>
        <dbReference type="ARBA" id="ARBA00022801"/>
    </source>
</evidence>
<dbReference type="PROSITE" id="PS00739">
    <property type="entry name" value="ADOHCYASE_2"/>
    <property type="match status" value="1"/>
</dbReference>
<dbReference type="GO" id="GO:0006730">
    <property type="term" value="P:one-carbon metabolic process"/>
    <property type="evidence" value="ECO:0007669"/>
    <property type="project" value="UniProtKB-UniRule"/>
</dbReference>
<dbReference type="KEGG" id="hfv:R50_1229"/>
<feature type="binding site" evidence="5 6">
    <location>
        <position position="236"/>
    </location>
    <ligand>
        <name>NAD(+)</name>
        <dbReference type="ChEBI" id="CHEBI:57540"/>
    </ligand>
</feature>
<dbReference type="AlphaFoldDB" id="A0A6F8ZH01"/>
<evidence type="ECO:0000256" key="7">
    <source>
        <dbReference type="RuleBase" id="RU000548"/>
    </source>
</evidence>
<feature type="binding site" evidence="5 6">
    <location>
        <begin position="150"/>
        <end position="152"/>
    </location>
    <ligand>
        <name>NAD(+)</name>
        <dbReference type="ChEBI" id="CHEBI:57540"/>
    </ligand>
</feature>
<dbReference type="InterPro" id="IPR020082">
    <property type="entry name" value="S-Ado-L-homoCys_hydrolase_CS"/>
</dbReference>
<feature type="binding site" evidence="6">
    <location>
        <begin position="215"/>
        <end position="220"/>
    </location>
    <ligand>
        <name>NAD(+)</name>
        <dbReference type="ChEBI" id="CHEBI:57540"/>
    </ligand>
</feature>
<dbReference type="InterPro" id="IPR015878">
    <property type="entry name" value="Ado_hCys_hydrolase_NAD-bd"/>
</dbReference>
<keyword evidence="3 5" id="KW-0378">Hydrolase</keyword>
<dbReference type="FunFam" id="3.40.50.720:FF:000004">
    <property type="entry name" value="Adenosylhomocysteinase"/>
    <property type="match status" value="1"/>
</dbReference>
<evidence type="ECO:0000256" key="8">
    <source>
        <dbReference type="RuleBase" id="RU004166"/>
    </source>
</evidence>
<dbReference type="PROSITE" id="PS00738">
    <property type="entry name" value="ADOHCYASE_1"/>
    <property type="match status" value="1"/>
</dbReference>
<dbReference type="SUPFAM" id="SSF52283">
    <property type="entry name" value="Formate/glycerate dehydrogenase catalytic domain-like"/>
    <property type="match status" value="1"/>
</dbReference>
<evidence type="ECO:0000256" key="4">
    <source>
        <dbReference type="ARBA" id="ARBA00023027"/>
    </source>
</evidence>
<sequence length="412" mass="44569">MTSTLKDPGLAPAGHAKMDWAARHMPILGAIRRRYQTDRPLAGQRIAISLHLEAKTAVLAELLALGGAEVAITSSNPLSTQDDVAAALAERGVTVHAWRGMSDEEFRAMHERVLDLAPTLILDDGGELTALLHDRRQDLAAGVTGGAEETTTGVTRLKALARAGRLRYPMVAVNDAEMKHLFDNRYGTGQSTWDGIMRTTNVVVAGKTVVVAGYGWCGKGVAGRAKGLGARVVVTEVDPIRANEALMDGFEVLPMRRAAEVGDIFVTVTGDKDVITPEHFARMKDGAILANAGHFDVEIDVRGLERTARAQLPGRNPAVRGFVQEDGRALWLLADGRLVNLAAGDGHPIEIMDLTFGLQALSLERLTRERPAPGVYPVHPEDDRWVAALRLEAVGVEIDQLTPEQERYLASW</sequence>
<keyword evidence="2 5" id="KW-0554">One-carbon metabolism</keyword>
<dbReference type="NCBIfam" id="TIGR00936">
    <property type="entry name" value="ahcY"/>
    <property type="match status" value="1"/>
</dbReference>
<comment type="similarity">
    <text evidence="1 5 8">Belongs to the adenosylhomocysteinase family.</text>
</comment>
<keyword evidence="4 5" id="KW-0520">NAD</keyword>
<feature type="binding site" evidence="5">
    <location>
        <begin position="213"/>
        <end position="218"/>
    </location>
    <ligand>
        <name>NAD(+)</name>
        <dbReference type="ChEBI" id="CHEBI:57540"/>
    </ligand>
</feature>
<keyword evidence="11" id="KW-1185">Reference proteome</keyword>
<dbReference type="SUPFAM" id="SSF51735">
    <property type="entry name" value="NAD(P)-binding Rossmann-fold domains"/>
    <property type="match status" value="1"/>
</dbReference>
<comment type="catalytic activity">
    <reaction evidence="5 7">
        <text>S-adenosyl-L-homocysteine + H2O = L-homocysteine + adenosine</text>
        <dbReference type="Rhea" id="RHEA:21708"/>
        <dbReference type="ChEBI" id="CHEBI:15377"/>
        <dbReference type="ChEBI" id="CHEBI:16335"/>
        <dbReference type="ChEBI" id="CHEBI:57856"/>
        <dbReference type="ChEBI" id="CHEBI:58199"/>
        <dbReference type="EC" id="3.13.2.1"/>
    </reaction>
</comment>
<organism evidence="10 11">
    <name type="scientific">Candidatus Hydrogenisulfobacillus filiaventi</name>
    <dbReference type="NCBI Taxonomy" id="2707344"/>
    <lineage>
        <taxon>Bacteria</taxon>
        <taxon>Bacillati</taxon>
        <taxon>Bacillota</taxon>
        <taxon>Clostridia</taxon>
        <taxon>Eubacteriales</taxon>
        <taxon>Clostridiales Family XVII. Incertae Sedis</taxon>
        <taxon>Candidatus Hydrogenisulfobacillus</taxon>
    </lineage>
</organism>
<dbReference type="Proteomes" id="UP000503399">
    <property type="component" value="Chromosome"/>
</dbReference>
<dbReference type="GO" id="GO:0004013">
    <property type="term" value="F:adenosylhomocysteinase activity"/>
    <property type="evidence" value="ECO:0007669"/>
    <property type="project" value="UniProtKB-UniRule"/>
</dbReference>
<dbReference type="EC" id="3.13.2.1" evidence="5"/>
<dbReference type="Gene3D" id="3.40.50.1480">
    <property type="entry name" value="Adenosylhomocysteinase-like"/>
    <property type="match status" value="1"/>
</dbReference>
<feature type="binding site" evidence="5">
    <location>
        <position position="149"/>
    </location>
    <ligand>
        <name>substrate</name>
    </ligand>
</feature>
<accession>A0A6F8ZH01</accession>
<feature type="binding site" evidence="5 6">
    <location>
        <begin position="292"/>
        <end position="294"/>
    </location>
    <ligand>
        <name>NAD(+)</name>
        <dbReference type="ChEBI" id="CHEBI:57540"/>
    </ligand>
</feature>
<dbReference type="InterPro" id="IPR042172">
    <property type="entry name" value="Adenosylhomocyst_ase-like_sf"/>
</dbReference>
<evidence type="ECO:0000313" key="11">
    <source>
        <dbReference type="Proteomes" id="UP000503399"/>
    </source>
</evidence>
<dbReference type="HAMAP" id="MF_00563">
    <property type="entry name" value="AdoHcyase"/>
    <property type="match status" value="1"/>
</dbReference>
<proteinExistence type="inferred from homology"/>
<comment type="pathway">
    <text evidence="5 7">Amino-acid biosynthesis; L-homocysteine biosynthesis; L-homocysteine from S-adenosyl-L-homocysteine: step 1/1.</text>
</comment>
<feature type="domain" description="S-adenosyl-L-homocysteine hydrolase NAD binding" evidence="9">
    <location>
        <begin position="184"/>
        <end position="346"/>
    </location>
</feature>
<dbReference type="SMART" id="SM00997">
    <property type="entry name" value="AdoHcyase_NAD"/>
    <property type="match status" value="1"/>
</dbReference>
<feature type="binding site" evidence="5">
    <location>
        <position position="124"/>
    </location>
    <ligand>
        <name>substrate</name>
    </ligand>
</feature>
<name>A0A6F8ZH01_9FIRM</name>
<feature type="binding site" evidence="5 6">
    <location>
        <position position="340"/>
    </location>
    <ligand>
        <name>NAD(+)</name>
        <dbReference type="ChEBI" id="CHEBI:57540"/>
    </ligand>
</feature>
<protein>
    <recommendedName>
        <fullName evidence="5">Adenosylhomocysteinase</fullName>
        <ecNumber evidence="5">3.13.2.1</ecNumber>
    </recommendedName>
    <alternativeName>
        <fullName evidence="5">S-adenosyl-L-homocysteine hydrolase</fullName>
        <shortName evidence="5">AdoHcyase</shortName>
    </alternativeName>
</protein>
<comment type="cofactor">
    <cofactor evidence="5 6 7">
        <name>NAD(+)</name>
        <dbReference type="ChEBI" id="CHEBI:57540"/>
    </cofactor>
    <text evidence="5 6 7">Binds 1 NAD(+) per subunit.</text>
</comment>
<dbReference type="PANTHER" id="PTHR23420:SF0">
    <property type="entry name" value="ADENOSYLHOMOCYSTEINASE"/>
    <property type="match status" value="1"/>
</dbReference>
<dbReference type="PANTHER" id="PTHR23420">
    <property type="entry name" value="ADENOSYLHOMOCYSTEINASE"/>
    <property type="match status" value="1"/>
</dbReference>
<feature type="binding site" evidence="6">
    <location>
        <position position="347"/>
    </location>
    <ligand>
        <name>NAD(+)</name>
        <dbReference type="ChEBI" id="CHEBI:57540"/>
    </ligand>
</feature>
<evidence type="ECO:0000256" key="6">
    <source>
        <dbReference type="PIRSR" id="PIRSR001109-2"/>
    </source>
</evidence>
<feature type="binding site" evidence="5">
    <location>
        <position position="184"/>
    </location>
    <ligand>
        <name>NAD(+)</name>
        <dbReference type="ChEBI" id="CHEBI:57540"/>
    </ligand>
</feature>
<dbReference type="NCBIfam" id="NF004005">
    <property type="entry name" value="PRK05476.2-3"/>
    <property type="match status" value="1"/>
</dbReference>
<dbReference type="EMBL" id="LR778114">
    <property type="protein sequence ID" value="CAB1128735.1"/>
    <property type="molecule type" value="Genomic_DNA"/>
</dbReference>
<comment type="subcellular location">
    <subcellularLocation>
        <location evidence="5">Cytoplasm</location>
    </subcellularLocation>
</comment>
<feature type="binding site" evidence="5">
    <location>
        <position position="183"/>
    </location>
    <ligand>
        <name>substrate</name>
    </ligand>
</feature>
<dbReference type="GO" id="GO:0005829">
    <property type="term" value="C:cytosol"/>
    <property type="evidence" value="ECO:0007669"/>
    <property type="project" value="TreeGrafter"/>
</dbReference>
<keyword evidence="5" id="KW-0963">Cytoplasm</keyword>
<evidence type="ECO:0000256" key="1">
    <source>
        <dbReference type="ARBA" id="ARBA00007122"/>
    </source>
</evidence>
<gene>
    <name evidence="5" type="primary">ahcY</name>
    <name evidence="10" type="ORF">R50_1229</name>
</gene>
<feature type="binding site" evidence="5">
    <location>
        <position position="179"/>
    </location>
    <ligand>
        <name>substrate</name>
    </ligand>
</feature>
<comment type="function">
    <text evidence="5">May play a key role in the regulation of the intracellular concentration of adenosylhomocysteine.</text>
</comment>
<dbReference type="InterPro" id="IPR000043">
    <property type="entry name" value="Adenosylhomocysteinase-like"/>
</dbReference>
<dbReference type="UniPathway" id="UPA00314">
    <property type="reaction ID" value="UER00076"/>
</dbReference>
<evidence type="ECO:0000259" key="9">
    <source>
        <dbReference type="SMART" id="SM00997"/>
    </source>
</evidence>
<dbReference type="SMART" id="SM00996">
    <property type="entry name" value="AdoHcyase"/>
    <property type="match status" value="1"/>
</dbReference>
<evidence type="ECO:0000313" key="10">
    <source>
        <dbReference type="EMBL" id="CAB1128735.1"/>
    </source>
</evidence>
<dbReference type="InterPro" id="IPR036291">
    <property type="entry name" value="NAD(P)-bd_dom_sf"/>
</dbReference>
<dbReference type="Pfam" id="PF00670">
    <property type="entry name" value="AdoHcyase_NAD"/>
    <property type="match status" value="1"/>
</dbReference>
<dbReference type="PIRSF" id="PIRSF001109">
    <property type="entry name" value="Ad_hcy_hydrolase"/>
    <property type="match status" value="1"/>
</dbReference>
<dbReference type="GO" id="GO:0033353">
    <property type="term" value="P:S-adenosylmethionine cycle"/>
    <property type="evidence" value="ECO:0007669"/>
    <property type="project" value="TreeGrafter"/>
</dbReference>
<evidence type="ECO:0000256" key="2">
    <source>
        <dbReference type="ARBA" id="ARBA00022563"/>
    </source>
</evidence>
<dbReference type="Gene3D" id="3.40.50.720">
    <property type="entry name" value="NAD(P)-binding Rossmann-like Domain"/>
    <property type="match status" value="1"/>
</dbReference>
<dbReference type="CDD" id="cd00401">
    <property type="entry name" value="SAHH"/>
    <property type="match status" value="1"/>
</dbReference>
<dbReference type="GO" id="GO:0071269">
    <property type="term" value="P:L-homocysteine biosynthetic process"/>
    <property type="evidence" value="ECO:0007669"/>
    <property type="project" value="UniProtKB-UniRule"/>
</dbReference>
<dbReference type="Pfam" id="PF05221">
    <property type="entry name" value="AdoHcyase"/>
    <property type="match status" value="2"/>
</dbReference>
<comment type="caution">
    <text evidence="5">Lacks conserved residue(s) required for the propagation of feature annotation.</text>
</comment>
<evidence type="ECO:0000256" key="5">
    <source>
        <dbReference type="HAMAP-Rule" id="MF_00563"/>
    </source>
</evidence>